<dbReference type="InterPro" id="IPR053465">
    <property type="entry name" value="Sortase_Class_E"/>
</dbReference>
<dbReference type="InterPro" id="IPR042003">
    <property type="entry name" value="Sortase_E"/>
</dbReference>
<gene>
    <name evidence="3" type="ORF">ACFPYL_04420</name>
</gene>
<dbReference type="SUPFAM" id="SSF63817">
    <property type="entry name" value="Sortase"/>
    <property type="match status" value="1"/>
</dbReference>
<dbReference type="InterPro" id="IPR005754">
    <property type="entry name" value="Sortase"/>
</dbReference>
<feature type="transmembrane region" description="Helical" evidence="2">
    <location>
        <begin position="12"/>
        <end position="33"/>
    </location>
</feature>
<comment type="caution">
    <text evidence="3">The sequence shown here is derived from an EMBL/GenBank/DDBJ whole genome shotgun (WGS) entry which is preliminary data.</text>
</comment>
<evidence type="ECO:0000256" key="1">
    <source>
        <dbReference type="ARBA" id="ARBA00022801"/>
    </source>
</evidence>
<dbReference type="RefSeq" id="WP_379150765.1">
    <property type="nucleotide sequence ID" value="NZ_JBHSRJ010000002.1"/>
</dbReference>
<dbReference type="Pfam" id="PF04203">
    <property type="entry name" value="Sortase"/>
    <property type="match status" value="1"/>
</dbReference>
<keyword evidence="4" id="KW-1185">Reference proteome</keyword>
<evidence type="ECO:0000256" key="2">
    <source>
        <dbReference type="SAM" id="Phobius"/>
    </source>
</evidence>
<keyword evidence="2" id="KW-1133">Transmembrane helix</keyword>
<dbReference type="Proteomes" id="UP001596135">
    <property type="component" value="Unassembled WGS sequence"/>
</dbReference>
<proteinExistence type="predicted"/>
<sequence length="221" mass="23766">MARKRRGRPLVWVGVAMMLAGLCVIGYIGWELWGTTWVSKREQRSIVESTERSWGQGSVSSHDDDVASDVVALIRIPAFGDDYVVPAAEGTGDDVLARGFGIFESSPAPGGVGNFAMTGHRITHGEPLRHMPDLDAGDEVLVETRDAVYTYVLDTDGDALTVDDDAGWVVAPDPVDPDTGTAVSTTAGSKRLLTLVTCAELFHTDERLVAFGHLVSKRPID</sequence>
<dbReference type="InterPro" id="IPR023365">
    <property type="entry name" value="Sortase_dom-sf"/>
</dbReference>
<accession>A0ABW1LGF9</accession>
<dbReference type="CDD" id="cd05830">
    <property type="entry name" value="Sortase_E"/>
    <property type="match status" value="1"/>
</dbReference>
<dbReference type="NCBIfam" id="NF033747">
    <property type="entry name" value="class_E_sortase"/>
    <property type="match status" value="1"/>
</dbReference>
<evidence type="ECO:0000313" key="4">
    <source>
        <dbReference type="Proteomes" id="UP001596135"/>
    </source>
</evidence>
<keyword evidence="1" id="KW-0378">Hydrolase</keyword>
<evidence type="ECO:0000313" key="3">
    <source>
        <dbReference type="EMBL" id="MFC6042302.1"/>
    </source>
</evidence>
<keyword evidence="2" id="KW-0472">Membrane</keyword>
<reference evidence="4" key="1">
    <citation type="journal article" date="2019" name="Int. J. Syst. Evol. Microbiol.">
        <title>The Global Catalogue of Microorganisms (GCM) 10K type strain sequencing project: providing services to taxonomists for standard genome sequencing and annotation.</title>
        <authorList>
            <consortium name="The Broad Institute Genomics Platform"/>
            <consortium name="The Broad Institute Genome Sequencing Center for Infectious Disease"/>
            <person name="Wu L."/>
            <person name="Ma J."/>
        </authorList>
    </citation>
    <scope>NUCLEOTIDE SEQUENCE [LARGE SCALE GENOMIC DNA]</scope>
    <source>
        <strain evidence="4">CCUG 54522</strain>
    </source>
</reference>
<organism evidence="3 4">
    <name type="scientific">Nocardioides hankookensis</name>
    <dbReference type="NCBI Taxonomy" id="443157"/>
    <lineage>
        <taxon>Bacteria</taxon>
        <taxon>Bacillati</taxon>
        <taxon>Actinomycetota</taxon>
        <taxon>Actinomycetes</taxon>
        <taxon>Propionibacteriales</taxon>
        <taxon>Nocardioidaceae</taxon>
        <taxon>Nocardioides</taxon>
    </lineage>
</organism>
<name>A0ABW1LGF9_9ACTN</name>
<dbReference type="EMBL" id="JBHSRJ010000002">
    <property type="protein sequence ID" value="MFC6042302.1"/>
    <property type="molecule type" value="Genomic_DNA"/>
</dbReference>
<keyword evidence="2" id="KW-0812">Transmembrane</keyword>
<dbReference type="Gene3D" id="2.40.260.10">
    <property type="entry name" value="Sortase"/>
    <property type="match status" value="1"/>
</dbReference>
<protein>
    <submittedName>
        <fullName evidence="3">Class E sortase</fullName>
    </submittedName>
</protein>